<keyword evidence="2" id="KW-0732">Signal</keyword>
<feature type="chain" id="PRO_5039148052" description="Lipoprotein" evidence="2">
    <location>
        <begin position="23"/>
        <end position="222"/>
    </location>
</feature>
<dbReference type="RefSeq" id="WP_135447233.1">
    <property type="nucleotide sequence ID" value="NZ_JBQDDQ010000004.1"/>
</dbReference>
<dbReference type="AlphaFoldDB" id="A0A4Z0KK21"/>
<reference evidence="3 4" key="1">
    <citation type="submission" date="2018-10" db="EMBL/GenBank/DDBJ databases">
        <title>Brevibacterium genomes from Austrain hard cheese rinds.</title>
        <authorList>
            <person name="Anast J.M."/>
            <person name="Dzieciol M."/>
            <person name="Schultz D.L."/>
            <person name="Mann E."/>
            <person name="Wagner M."/>
            <person name="Schmitz-Esser S."/>
        </authorList>
    </citation>
    <scope>NUCLEOTIDE SEQUENCE [LARGE SCALE GENOMIC DNA]</scope>
    <source>
        <strain evidence="3 4">L261</strain>
    </source>
</reference>
<evidence type="ECO:0000313" key="3">
    <source>
        <dbReference type="EMBL" id="TGD39078.1"/>
    </source>
</evidence>
<protein>
    <recommendedName>
        <fullName evidence="5">Lipoprotein</fullName>
    </recommendedName>
</protein>
<comment type="caution">
    <text evidence="3">The sequence shown here is derived from an EMBL/GenBank/DDBJ whole genome shotgun (WGS) entry which is preliminary data.</text>
</comment>
<dbReference type="PROSITE" id="PS51257">
    <property type="entry name" value="PROKAR_LIPOPROTEIN"/>
    <property type="match status" value="1"/>
</dbReference>
<evidence type="ECO:0008006" key="5">
    <source>
        <dbReference type="Google" id="ProtNLM"/>
    </source>
</evidence>
<proteinExistence type="predicted"/>
<evidence type="ECO:0000313" key="4">
    <source>
        <dbReference type="Proteomes" id="UP000297736"/>
    </source>
</evidence>
<accession>A0A4Z0KK21</accession>
<evidence type="ECO:0000256" key="1">
    <source>
        <dbReference type="SAM" id="MobiDB-lite"/>
    </source>
</evidence>
<evidence type="ECO:0000256" key="2">
    <source>
        <dbReference type="SAM" id="SignalP"/>
    </source>
</evidence>
<sequence>MRRRHLLIGALACSLLFSGCSALKISTADGDSGPGRIGISSGEQDPQPEESTAAAVPEGMEMVTADLGSECPIEMSLAMDSSWSDGTGFDGYQLFSKDSGAIITLNCNEDSDESPQAVVDSAKRQMFSESGSTNLGEKFGSLPCGQYWTFHGDLAAADLRAVDSEESVMYGVVAGISKDGRLYKVTVDMLAQASDTESDQAFAQMLPTVRIDDQELEAPDLR</sequence>
<name>A0A4Z0KK21_BREAU</name>
<dbReference type="EMBL" id="RHFF01000007">
    <property type="protein sequence ID" value="TGD39078.1"/>
    <property type="molecule type" value="Genomic_DNA"/>
</dbReference>
<feature type="signal peptide" evidence="2">
    <location>
        <begin position="1"/>
        <end position="22"/>
    </location>
</feature>
<feature type="region of interest" description="Disordered" evidence="1">
    <location>
        <begin position="31"/>
        <end position="54"/>
    </location>
</feature>
<dbReference type="Proteomes" id="UP000297736">
    <property type="component" value="Unassembled WGS sequence"/>
</dbReference>
<organism evidence="3 4">
    <name type="scientific">Brevibacterium aurantiacum</name>
    <dbReference type="NCBI Taxonomy" id="273384"/>
    <lineage>
        <taxon>Bacteria</taxon>
        <taxon>Bacillati</taxon>
        <taxon>Actinomycetota</taxon>
        <taxon>Actinomycetes</taxon>
        <taxon>Micrococcales</taxon>
        <taxon>Brevibacteriaceae</taxon>
        <taxon>Brevibacterium</taxon>
    </lineage>
</organism>
<gene>
    <name evidence="3" type="ORF">EB834_08985</name>
</gene>